<gene>
    <name evidence="2" type="ORF">IMG5_075270</name>
</gene>
<protein>
    <submittedName>
        <fullName evidence="2">Uncharacterized protein</fullName>
    </submittedName>
</protein>
<dbReference type="GeneID" id="14908821"/>
<evidence type="ECO:0000313" key="2">
    <source>
        <dbReference type="EMBL" id="EGR32662.1"/>
    </source>
</evidence>
<dbReference type="EMBL" id="GL983612">
    <property type="protein sequence ID" value="EGR32662.1"/>
    <property type="molecule type" value="Genomic_DNA"/>
</dbReference>
<reference evidence="2 3" key="1">
    <citation type="submission" date="2011-07" db="EMBL/GenBank/DDBJ databases">
        <authorList>
            <person name="Coyne R."/>
            <person name="Brami D."/>
            <person name="Johnson J."/>
            <person name="Hostetler J."/>
            <person name="Hannick L."/>
            <person name="Clark T."/>
            <person name="Cassidy-Hanley D."/>
            <person name="Inman J."/>
        </authorList>
    </citation>
    <scope>NUCLEOTIDE SEQUENCE [LARGE SCALE GENOMIC DNA]</scope>
    <source>
        <strain evidence="2 3">G5</strain>
    </source>
</reference>
<organism evidence="2 3">
    <name type="scientific">Ichthyophthirius multifiliis</name>
    <name type="common">White spot disease agent</name>
    <name type="synonym">Ich</name>
    <dbReference type="NCBI Taxonomy" id="5932"/>
    <lineage>
        <taxon>Eukaryota</taxon>
        <taxon>Sar</taxon>
        <taxon>Alveolata</taxon>
        <taxon>Ciliophora</taxon>
        <taxon>Intramacronucleata</taxon>
        <taxon>Oligohymenophorea</taxon>
        <taxon>Hymenostomatida</taxon>
        <taxon>Ophryoglenina</taxon>
        <taxon>Ichthyophthirius</taxon>
    </lineage>
</organism>
<sequence>MDDDFFISNTPKIIFNKQTNDIQIVEDEEEEDEEQNHDYEDIDNGSLKFIKD</sequence>
<dbReference type="RefSeq" id="XP_004036648.1">
    <property type="nucleotide sequence ID" value="XM_004036600.1"/>
</dbReference>
<proteinExistence type="predicted"/>
<dbReference type="AlphaFoldDB" id="G0QQ48"/>
<accession>G0QQ48</accession>
<feature type="non-terminal residue" evidence="2">
    <location>
        <position position="52"/>
    </location>
</feature>
<dbReference type="Proteomes" id="UP000008983">
    <property type="component" value="Unassembled WGS sequence"/>
</dbReference>
<evidence type="ECO:0000256" key="1">
    <source>
        <dbReference type="SAM" id="MobiDB-lite"/>
    </source>
</evidence>
<name>G0QQ48_ICHMU</name>
<dbReference type="InParanoid" id="G0QQ48"/>
<evidence type="ECO:0000313" key="3">
    <source>
        <dbReference type="Proteomes" id="UP000008983"/>
    </source>
</evidence>
<keyword evidence="3" id="KW-1185">Reference proteome</keyword>
<feature type="compositionally biased region" description="Acidic residues" evidence="1">
    <location>
        <begin position="27"/>
        <end position="43"/>
    </location>
</feature>
<feature type="region of interest" description="Disordered" evidence="1">
    <location>
        <begin position="27"/>
        <end position="52"/>
    </location>
</feature>